<accession>A0A235BQX8</accession>
<evidence type="ECO:0000256" key="1">
    <source>
        <dbReference type="ARBA" id="ARBA00022801"/>
    </source>
</evidence>
<dbReference type="HAMAP" id="MF_01940">
    <property type="entry name" value="RNA_CPDase"/>
    <property type="match status" value="1"/>
</dbReference>
<dbReference type="SUPFAM" id="SSF55144">
    <property type="entry name" value="LigT-like"/>
    <property type="match status" value="1"/>
</dbReference>
<evidence type="ECO:0000259" key="3">
    <source>
        <dbReference type="Pfam" id="PF02834"/>
    </source>
</evidence>
<dbReference type="Gene3D" id="3.90.1140.10">
    <property type="entry name" value="Cyclic phosphodiesterase"/>
    <property type="match status" value="1"/>
</dbReference>
<dbReference type="Proteomes" id="UP000215559">
    <property type="component" value="Unassembled WGS sequence"/>
</dbReference>
<comment type="function">
    <text evidence="2">Hydrolyzes RNA 2',3'-cyclic phosphodiester to an RNA 2'-phosphomonoester.</text>
</comment>
<evidence type="ECO:0000313" key="5">
    <source>
        <dbReference type="Proteomes" id="UP000215559"/>
    </source>
</evidence>
<comment type="similarity">
    <text evidence="2">Belongs to the 2H phosphoesterase superfamily. ThpR family.</text>
</comment>
<dbReference type="GO" id="GO:0008664">
    <property type="term" value="F:RNA 2',3'-cyclic 3'-phosphodiesterase activity"/>
    <property type="evidence" value="ECO:0007669"/>
    <property type="project" value="UniProtKB-EC"/>
</dbReference>
<keyword evidence="1 2" id="KW-0378">Hydrolase</keyword>
<evidence type="ECO:0000256" key="2">
    <source>
        <dbReference type="HAMAP-Rule" id="MF_01940"/>
    </source>
</evidence>
<evidence type="ECO:0000313" key="4">
    <source>
        <dbReference type="EMBL" id="OYD14883.1"/>
    </source>
</evidence>
<dbReference type="InterPro" id="IPR014051">
    <property type="entry name" value="Phosphoesterase_HXTX"/>
</dbReference>
<feature type="active site" description="Proton acceptor" evidence="2">
    <location>
        <position position="128"/>
    </location>
</feature>
<dbReference type="PANTHER" id="PTHR35561:SF1">
    <property type="entry name" value="RNA 2',3'-CYCLIC PHOSPHODIESTERASE"/>
    <property type="match status" value="1"/>
</dbReference>
<dbReference type="Pfam" id="PF02834">
    <property type="entry name" value="LigT_PEase"/>
    <property type="match status" value="2"/>
</dbReference>
<comment type="caution">
    <text evidence="4">The sequence shown here is derived from an EMBL/GenBank/DDBJ whole genome shotgun (WGS) entry which is preliminary data.</text>
</comment>
<protein>
    <recommendedName>
        <fullName evidence="2">RNA 2',3'-cyclic phosphodiesterase</fullName>
        <shortName evidence="2">RNA 2',3'-CPDase</shortName>
        <ecNumber evidence="2">3.1.4.58</ecNumber>
    </recommendedName>
</protein>
<feature type="domain" description="Phosphoesterase HXTX" evidence="3">
    <location>
        <begin position="96"/>
        <end position="171"/>
    </location>
</feature>
<dbReference type="NCBIfam" id="TIGR02258">
    <property type="entry name" value="2_5_ligase"/>
    <property type="match status" value="1"/>
</dbReference>
<dbReference type="GO" id="GO:0004113">
    <property type="term" value="F:2',3'-cyclic-nucleotide 3'-phosphodiesterase activity"/>
    <property type="evidence" value="ECO:0007669"/>
    <property type="project" value="InterPro"/>
</dbReference>
<dbReference type="EC" id="3.1.4.58" evidence="2"/>
<feature type="active site" description="Proton donor" evidence="2">
    <location>
        <position position="41"/>
    </location>
</feature>
<organism evidence="4 5">
    <name type="scientific">candidate division WOR-3 bacterium JGI_Cruoil_03_51_56</name>
    <dbReference type="NCBI Taxonomy" id="1973747"/>
    <lineage>
        <taxon>Bacteria</taxon>
        <taxon>Bacteria division WOR-3</taxon>
    </lineage>
</organism>
<dbReference type="PANTHER" id="PTHR35561">
    <property type="entry name" value="RNA 2',3'-CYCLIC PHOSPHODIESTERASE"/>
    <property type="match status" value="1"/>
</dbReference>
<feature type="short sequence motif" description="HXTX 1" evidence="2">
    <location>
        <begin position="41"/>
        <end position="44"/>
    </location>
</feature>
<feature type="short sequence motif" description="HXTX 2" evidence="2">
    <location>
        <begin position="128"/>
        <end position="131"/>
    </location>
</feature>
<dbReference type="AlphaFoldDB" id="A0A235BQX8"/>
<feature type="domain" description="Phosphoesterase HXTX" evidence="3">
    <location>
        <begin position="27"/>
        <end position="92"/>
    </location>
</feature>
<name>A0A235BQX8_UNCW3</name>
<gene>
    <name evidence="4" type="ORF">CH330_07145</name>
</gene>
<reference evidence="4 5" key="1">
    <citation type="submission" date="2017-07" db="EMBL/GenBank/DDBJ databases">
        <title>Recovery of genomes from metagenomes via a dereplication, aggregation, and scoring strategy.</title>
        <authorList>
            <person name="Sieber C.M."/>
            <person name="Probst A.J."/>
            <person name="Sharrar A."/>
            <person name="Thomas B.C."/>
            <person name="Hess M."/>
            <person name="Tringe S.G."/>
            <person name="Banfield J.F."/>
        </authorList>
    </citation>
    <scope>NUCLEOTIDE SEQUENCE [LARGE SCALE GENOMIC DNA]</scope>
    <source>
        <strain evidence="4">JGI_Cruoil_03_51_56</strain>
    </source>
</reference>
<comment type="catalytic activity">
    <reaction evidence="2">
        <text>a 3'-end 2',3'-cyclophospho-ribonucleotide-RNA + H2O = a 3'-end 2'-phospho-ribonucleotide-RNA + H(+)</text>
        <dbReference type="Rhea" id="RHEA:11828"/>
        <dbReference type="Rhea" id="RHEA-COMP:10464"/>
        <dbReference type="Rhea" id="RHEA-COMP:17353"/>
        <dbReference type="ChEBI" id="CHEBI:15377"/>
        <dbReference type="ChEBI" id="CHEBI:15378"/>
        <dbReference type="ChEBI" id="CHEBI:83064"/>
        <dbReference type="ChEBI" id="CHEBI:173113"/>
        <dbReference type="EC" id="3.1.4.58"/>
    </reaction>
</comment>
<dbReference type="EMBL" id="NOZP01000133">
    <property type="protein sequence ID" value="OYD14883.1"/>
    <property type="molecule type" value="Genomic_DNA"/>
</dbReference>
<proteinExistence type="inferred from homology"/>
<dbReference type="InterPro" id="IPR009097">
    <property type="entry name" value="Cyclic_Pdiesterase"/>
</dbReference>
<sequence length="182" mass="20419">MRCFIAVDISATALNQIKGLLVKLGKAGVAGVRWVKPFRMHLTLAFLGEVSLDFVTSVKECLPRAVAGFGPFSCRLNGIGAFPSRHRARVVWVGMDKGTDELCELQKRIAKELEKIGYRPERRPFSPHLTLGRLRFPADVTGVSEIRFQSDGFEIDRLILFQSVLKPEGPEYSRLAEFKLRS</sequence>
<dbReference type="InterPro" id="IPR004175">
    <property type="entry name" value="RNA_CPDase"/>
</dbReference>